<dbReference type="EMBL" id="AVPE01000004">
    <property type="protein sequence ID" value="KGX93056.1"/>
    <property type="molecule type" value="Genomic_DNA"/>
</dbReference>
<reference evidence="1 2" key="1">
    <citation type="submission" date="2013-08" db="EMBL/GenBank/DDBJ databases">
        <authorList>
            <person name="Huang J."/>
            <person name="Wang G."/>
        </authorList>
    </citation>
    <scope>NUCLEOTIDE SEQUENCE [LARGE SCALE GENOMIC DNA]</scope>
    <source>
        <strain evidence="1 2">JSM 076056</strain>
    </source>
</reference>
<evidence type="ECO:0000313" key="1">
    <source>
        <dbReference type="EMBL" id="KGX93056.1"/>
    </source>
</evidence>
<keyword evidence="2" id="KW-1185">Reference proteome</keyword>
<gene>
    <name evidence="1" type="ORF">N781_13825</name>
</gene>
<comment type="caution">
    <text evidence="1">The sequence shown here is derived from an EMBL/GenBank/DDBJ whole genome shotgun (WGS) entry which is preliminary data.</text>
</comment>
<organism evidence="1 2">
    <name type="scientific">Pontibacillus halophilus JSM 076056 = DSM 19796</name>
    <dbReference type="NCBI Taxonomy" id="1385510"/>
    <lineage>
        <taxon>Bacteria</taxon>
        <taxon>Bacillati</taxon>
        <taxon>Bacillota</taxon>
        <taxon>Bacilli</taxon>
        <taxon>Bacillales</taxon>
        <taxon>Bacillaceae</taxon>
        <taxon>Pontibacillus</taxon>
    </lineage>
</organism>
<evidence type="ECO:0000313" key="2">
    <source>
        <dbReference type="Proteomes" id="UP000030528"/>
    </source>
</evidence>
<dbReference type="Proteomes" id="UP000030528">
    <property type="component" value="Unassembled WGS sequence"/>
</dbReference>
<protein>
    <submittedName>
        <fullName evidence="1">Uncharacterized protein</fullName>
    </submittedName>
</protein>
<sequence>MQNCEIGEYVKLEHSILDKEVVVDHHRMLKGNENNPRVWEKKMMH</sequence>
<dbReference type="AlphaFoldDB" id="A0A0A5GII9"/>
<proteinExistence type="predicted"/>
<accession>A0A0A5GII9</accession>
<name>A0A0A5GII9_9BACI</name>